<dbReference type="PANTHER" id="PTHR30460">
    <property type="entry name" value="MODERATE CONDUCTANCE MECHANOSENSITIVE CHANNEL YBIO"/>
    <property type="match status" value="1"/>
</dbReference>
<feature type="region of interest" description="Disordered" evidence="8">
    <location>
        <begin position="304"/>
        <end position="337"/>
    </location>
</feature>
<dbReference type="InterPro" id="IPR006685">
    <property type="entry name" value="MscS_channel_2nd"/>
</dbReference>
<dbReference type="Gene3D" id="1.10.287.1260">
    <property type="match status" value="1"/>
</dbReference>
<evidence type="ECO:0000313" key="12">
    <source>
        <dbReference type="Proteomes" id="UP001205920"/>
    </source>
</evidence>
<sequence length="477" mass="51637">MPMSYIAEQIWRWFAETGINLALLLTLAFLVPRAGRFLNRHAERQVKESGETDESKGRLAIVGVGVYIAQMVAYFLIFVFALQQLGFSLAGAAIPATVVSAAIGFGAQNIIADFLAGFFILSEKQFGVGDYVAFQGNGIDVSGEVIQITMRATQIRTIEQSTISIPNSTARICINQSNYWSSAVVVIPVPLLGSTSAEEALKRTLTAAQRAIAQPDIADATIDEVEVQPAVAVNAPATVGSSWTVDMRVMVRTQPLMQWKVERAIRMAILDEFWNEYGAATTFEGALVQGLEQPTRHFDVQTPTERIPESFPQTQKLPATDPVPQDPAAVDDLTLTDDDAPEPKRVFRGIMRMSTAFLLAGFAILLIVRGLMLQPAEESNANSGVWAPPARPVASTSAPMPATQEEIPTSDVTTTIPTATPTTEATTPSSTTTESESSDWTSETSTYERPEPVATPATQEETATDEVDVDKEQLPQP</sequence>
<feature type="compositionally biased region" description="Low complexity" evidence="8">
    <location>
        <begin position="409"/>
        <end position="445"/>
    </location>
</feature>
<comment type="similarity">
    <text evidence="3">Belongs to the MscS (TC 1.A.23) family.</text>
</comment>
<evidence type="ECO:0000256" key="3">
    <source>
        <dbReference type="ARBA" id="ARBA00008017"/>
    </source>
</evidence>
<protein>
    <submittedName>
        <fullName evidence="11">Mechanosensitive ion channel</fullName>
    </submittedName>
</protein>
<dbReference type="InterPro" id="IPR011014">
    <property type="entry name" value="MscS_channel_TM-2"/>
</dbReference>
<feature type="region of interest" description="Disordered" evidence="8">
    <location>
        <begin position="380"/>
        <end position="477"/>
    </location>
</feature>
<evidence type="ECO:0000256" key="2">
    <source>
        <dbReference type="ARBA" id="ARBA00004236"/>
    </source>
</evidence>
<feature type="transmembrane region" description="Helical" evidence="9">
    <location>
        <begin position="59"/>
        <end position="82"/>
    </location>
</feature>
<evidence type="ECO:0000256" key="8">
    <source>
        <dbReference type="SAM" id="MobiDB-lite"/>
    </source>
</evidence>
<comment type="subcellular location">
    <subcellularLocation>
        <location evidence="2">Cell membrane</location>
    </subcellularLocation>
    <subcellularLocation>
        <location evidence="1">Membrane</location>
        <topology evidence="1">Multi-pass membrane protein</topology>
    </subcellularLocation>
</comment>
<dbReference type="PANTHER" id="PTHR30460:SF0">
    <property type="entry name" value="MODERATE CONDUCTANCE MECHANOSENSITIVE CHANNEL YBIO"/>
    <property type="match status" value="1"/>
</dbReference>
<evidence type="ECO:0000256" key="5">
    <source>
        <dbReference type="ARBA" id="ARBA00022692"/>
    </source>
</evidence>
<dbReference type="AlphaFoldDB" id="A0AAW5HVJ0"/>
<keyword evidence="4" id="KW-1003">Cell membrane</keyword>
<dbReference type="InterPro" id="IPR045276">
    <property type="entry name" value="YbiO_bact"/>
</dbReference>
<evidence type="ECO:0000256" key="4">
    <source>
        <dbReference type="ARBA" id="ARBA00022475"/>
    </source>
</evidence>
<feature type="domain" description="Mechanosensitive ion channel MscS" evidence="10">
    <location>
        <begin position="109"/>
        <end position="169"/>
    </location>
</feature>
<dbReference type="InterPro" id="IPR010920">
    <property type="entry name" value="LSM_dom_sf"/>
</dbReference>
<evidence type="ECO:0000256" key="6">
    <source>
        <dbReference type="ARBA" id="ARBA00022989"/>
    </source>
</evidence>
<dbReference type="GO" id="GO:0008381">
    <property type="term" value="F:mechanosensitive monoatomic ion channel activity"/>
    <property type="evidence" value="ECO:0007669"/>
    <property type="project" value="InterPro"/>
</dbReference>
<dbReference type="Pfam" id="PF00924">
    <property type="entry name" value="MS_channel_2nd"/>
    <property type="match status" value="1"/>
</dbReference>
<dbReference type="GO" id="GO:0005886">
    <property type="term" value="C:plasma membrane"/>
    <property type="evidence" value="ECO:0007669"/>
    <property type="project" value="UniProtKB-SubCell"/>
</dbReference>
<feature type="transmembrane region" description="Helical" evidence="9">
    <location>
        <begin position="20"/>
        <end position="38"/>
    </location>
</feature>
<dbReference type="InterPro" id="IPR023408">
    <property type="entry name" value="MscS_beta-dom_sf"/>
</dbReference>
<evidence type="ECO:0000256" key="1">
    <source>
        <dbReference type="ARBA" id="ARBA00004141"/>
    </source>
</evidence>
<keyword evidence="5 9" id="KW-0812">Transmembrane</keyword>
<feature type="transmembrane region" description="Helical" evidence="9">
    <location>
        <begin position="94"/>
        <end position="121"/>
    </location>
</feature>
<evidence type="ECO:0000313" key="11">
    <source>
        <dbReference type="EMBL" id="MCO6394807.1"/>
    </source>
</evidence>
<feature type="transmembrane region" description="Helical" evidence="9">
    <location>
        <begin position="353"/>
        <end position="372"/>
    </location>
</feature>
<proteinExistence type="inferred from homology"/>
<keyword evidence="7 9" id="KW-0472">Membrane</keyword>
<dbReference type="Gene3D" id="2.30.30.60">
    <property type="match status" value="1"/>
</dbReference>
<dbReference type="Proteomes" id="UP001205920">
    <property type="component" value="Unassembled WGS sequence"/>
</dbReference>
<keyword evidence="6 9" id="KW-1133">Transmembrane helix</keyword>
<reference evidence="11 12" key="1">
    <citation type="submission" date="2021-01" db="EMBL/GenBank/DDBJ databases">
        <title>Identification and Characterization of Corynebacterium sp.</title>
        <authorList>
            <person name="Luo Q."/>
            <person name="Qu P."/>
            <person name="Chen Q."/>
        </authorList>
    </citation>
    <scope>NUCLEOTIDE SEQUENCE [LARGE SCALE GENOMIC DNA]</scope>
    <source>
        <strain evidence="11 12">MC-18</strain>
    </source>
</reference>
<gene>
    <name evidence="11" type="ORF">JMN37_07435</name>
</gene>
<organism evidence="11 12">
    <name type="scientific">Corynebacterium lipophilum</name>
    <dbReference type="NCBI Taxonomy" id="2804918"/>
    <lineage>
        <taxon>Bacteria</taxon>
        <taxon>Bacillati</taxon>
        <taxon>Actinomycetota</taxon>
        <taxon>Actinomycetes</taxon>
        <taxon>Mycobacteriales</taxon>
        <taxon>Corynebacteriaceae</taxon>
        <taxon>Corynebacterium</taxon>
    </lineage>
</organism>
<dbReference type="SUPFAM" id="SSF50182">
    <property type="entry name" value="Sm-like ribonucleoproteins"/>
    <property type="match status" value="1"/>
</dbReference>
<evidence type="ECO:0000259" key="10">
    <source>
        <dbReference type="Pfam" id="PF00924"/>
    </source>
</evidence>
<comment type="caution">
    <text evidence="11">The sequence shown here is derived from an EMBL/GenBank/DDBJ whole genome shotgun (WGS) entry which is preliminary data.</text>
</comment>
<keyword evidence="12" id="KW-1185">Reference proteome</keyword>
<feature type="compositionally biased region" description="Low complexity" evidence="8">
    <location>
        <begin position="318"/>
        <end position="333"/>
    </location>
</feature>
<accession>A0AAW5HVJ0</accession>
<name>A0AAW5HVJ0_9CORY</name>
<dbReference type="EMBL" id="JAEUWV010000010">
    <property type="protein sequence ID" value="MCO6394807.1"/>
    <property type="molecule type" value="Genomic_DNA"/>
</dbReference>
<dbReference type="SUPFAM" id="SSF82861">
    <property type="entry name" value="Mechanosensitive channel protein MscS (YggB), transmembrane region"/>
    <property type="match status" value="1"/>
</dbReference>
<evidence type="ECO:0000256" key="9">
    <source>
        <dbReference type="SAM" id="Phobius"/>
    </source>
</evidence>
<evidence type="ECO:0000256" key="7">
    <source>
        <dbReference type="ARBA" id="ARBA00023136"/>
    </source>
</evidence>